<dbReference type="SUPFAM" id="SSF47473">
    <property type="entry name" value="EF-hand"/>
    <property type="match status" value="1"/>
</dbReference>
<dbReference type="InterPro" id="IPR018247">
    <property type="entry name" value="EF_Hand_1_Ca_BS"/>
</dbReference>
<dbReference type="EMBL" id="GHES01032953">
    <property type="protein sequence ID" value="MPA63512.1"/>
    <property type="molecule type" value="Transcribed_RNA"/>
</dbReference>
<accession>A0A5B7B3T2</accession>
<dbReference type="FunFam" id="1.10.238.10:FF:000089">
    <property type="entry name" value="calmodulin-like protein 3"/>
    <property type="match status" value="1"/>
</dbReference>
<proteinExistence type="predicted"/>
<dbReference type="InterPro" id="IPR011992">
    <property type="entry name" value="EF-hand-dom_pair"/>
</dbReference>
<dbReference type="Pfam" id="PF13499">
    <property type="entry name" value="EF-hand_7"/>
    <property type="match status" value="2"/>
</dbReference>
<dbReference type="PROSITE" id="PS00018">
    <property type="entry name" value="EF_HAND_1"/>
    <property type="match status" value="4"/>
</dbReference>
<keyword evidence="3" id="KW-0677">Repeat</keyword>
<feature type="domain" description="EF-hand" evidence="5">
    <location>
        <begin position="148"/>
        <end position="183"/>
    </location>
</feature>
<dbReference type="InterPro" id="IPR002048">
    <property type="entry name" value="EF_hand_dom"/>
</dbReference>
<feature type="domain" description="EF-hand" evidence="5">
    <location>
        <begin position="41"/>
        <end position="76"/>
    </location>
</feature>
<dbReference type="PROSITE" id="PS50222">
    <property type="entry name" value="EF_HAND_2"/>
    <property type="match status" value="4"/>
</dbReference>
<dbReference type="InterPro" id="IPR039647">
    <property type="entry name" value="EF_hand_pair_protein_CML-like"/>
</dbReference>
<dbReference type="GO" id="GO:0005509">
    <property type="term" value="F:calcium ion binding"/>
    <property type="evidence" value="ECO:0007669"/>
    <property type="project" value="InterPro"/>
</dbReference>
<dbReference type="AlphaFoldDB" id="A0A5B7B3T2"/>
<sequence length="184" mass="21270">MSNLSFLEFKYNLSKRKFLRKPTRMFSSRDRQDSGLPVYQTNQDEIKQVFDKFDSNKDGKISPEEYKAILRALGKENMIREVAKIFEVADLDGDGFIDFKEFLEVHKRGGGVKTVEIQCAFQTFDSDRDGKISAEEVFRLLRRLGERCSLQDCQKMVKAVDTNGDGVIDMDEFTTMMTRSMKLC</sequence>
<evidence type="ECO:0000256" key="2">
    <source>
        <dbReference type="ARBA" id="ARBA00022723"/>
    </source>
</evidence>
<protein>
    <recommendedName>
        <fullName evidence="5">EF-hand domain-containing protein</fullName>
    </recommendedName>
</protein>
<evidence type="ECO:0000259" key="5">
    <source>
        <dbReference type="PROSITE" id="PS50222"/>
    </source>
</evidence>
<reference evidence="6" key="1">
    <citation type="submission" date="2019-08" db="EMBL/GenBank/DDBJ databases">
        <title>Reference gene set and small RNA set construction with multiple tissues from Davidia involucrata Baill.</title>
        <authorList>
            <person name="Yang H."/>
            <person name="Zhou C."/>
            <person name="Li G."/>
            <person name="Wang J."/>
            <person name="Gao P."/>
            <person name="Wang M."/>
            <person name="Wang R."/>
            <person name="Zhao Y."/>
        </authorList>
    </citation>
    <scope>NUCLEOTIDE SEQUENCE</scope>
    <source>
        <tissue evidence="6">Mixed with DoveR01_LX</tissue>
    </source>
</reference>
<evidence type="ECO:0000313" key="6">
    <source>
        <dbReference type="EMBL" id="MPA63512.1"/>
    </source>
</evidence>
<evidence type="ECO:0000256" key="4">
    <source>
        <dbReference type="ARBA" id="ARBA00022837"/>
    </source>
</evidence>
<dbReference type="SMART" id="SM00054">
    <property type="entry name" value="EFh"/>
    <property type="match status" value="4"/>
</dbReference>
<dbReference type="CDD" id="cd00051">
    <property type="entry name" value="EFh"/>
    <property type="match status" value="1"/>
</dbReference>
<keyword evidence="4" id="KW-0106">Calcium</keyword>
<name>A0A5B7B3T2_DAVIN</name>
<dbReference type="PANTHER" id="PTHR10891">
    <property type="entry name" value="EF-HAND CALCIUM-BINDING DOMAIN CONTAINING PROTEIN"/>
    <property type="match status" value="1"/>
</dbReference>
<evidence type="ECO:0000256" key="3">
    <source>
        <dbReference type="ARBA" id="ARBA00022737"/>
    </source>
</evidence>
<keyword evidence="2" id="KW-0479">Metal-binding</keyword>
<dbReference type="Gene3D" id="1.10.238.10">
    <property type="entry name" value="EF-hand"/>
    <property type="match status" value="2"/>
</dbReference>
<dbReference type="GO" id="GO:0005737">
    <property type="term" value="C:cytoplasm"/>
    <property type="evidence" value="ECO:0007669"/>
    <property type="project" value="UniProtKB-ARBA"/>
</dbReference>
<gene>
    <name evidence="6" type="ORF">Din_032953</name>
</gene>
<comment type="function">
    <text evidence="1">Potential calcium sensor.</text>
</comment>
<feature type="domain" description="EF-hand" evidence="5">
    <location>
        <begin position="77"/>
        <end position="112"/>
    </location>
</feature>
<evidence type="ECO:0000256" key="1">
    <source>
        <dbReference type="ARBA" id="ARBA00003291"/>
    </source>
</evidence>
<dbReference type="FunFam" id="1.10.238.10:FF:000336">
    <property type="entry name" value="HLH domain-containing protein"/>
    <property type="match status" value="1"/>
</dbReference>
<feature type="domain" description="EF-hand" evidence="5">
    <location>
        <begin position="116"/>
        <end position="147"/>
    </location>
</feature>
<organism evidence="6">
    <name type="scientific">Davidia involucrata</name>
    <name type="common">Dove tree</name>
    <dbReference type="NCBI Taxonomy" id="16924"/>
    <lineage>
        <taxon>Eukaryota</taxon>
        <taxon>Viridiplantae</taxon>
        <taxon>Streptophyta</taxon>
        <taxon>Embryophyta</taxon>
        <taxon>Tracheophyta</taxon>
        <taxon>Spermatophyta</taxon>
        <taxon>Magnoliopsida</taxon>
        <taxon>eudicotyledons</taxon>
        <taxon>Gunneridae</taxon>
        <taxon>Pentapetalae</taxon>
        <taxon>asterids</taxon>
        <taxon>Cornales</taxon>
        <taxon>Nyssaceae</taxon>
        <taxon>Davidia</taxon>
    </lineage>
</organism>